<dbReference type="InterPro" id="IPR036259">
    <property type="entry name" value="MFS_trans_sf"/>
</dbReference>
<dbReference type="PRINTS" id="PR01035">
    <property type="entry name" value="TCRTETA"/>
</dbReference>
<comment type="similarity">
    <text evidence="2">Belongs to the major facilitator superfamily. Vesicular transporter family.</text>
</comment>
<feature type="transmembrane region" description="Helical" evidence="8">
    <location>
        <begin position="159"/>
        <end position="181"/>
    </location>
</feature>
<keyword evidence="7 8" id="KW-0472">Membrane</keyword>
<sequence>MISKYSKRQWLILCVYSVVNLLSAFGFSIQGPFFPMIAEMKGATPTDNGLIFGAYSLVIIFINPLVIVMINKFGAVRVSFSGLLNHWNFIVVLFVSLSVILRIIEGLGYAMGRNAGIAIISSEFCEKVEIAFGIVQAFFSSGLLIGPVAGGALYELGGFYLPFLLIGVLLVCIAFVVLCLHKDYPKHGTTSRKEVVKLLSQTSVILGMLAIFGAFLNLIFVSSTLEIHIKSLNLSPVQVGAVFLCNGIASIFSSLFWGLLFEKYDKPLLFCSLSAVINIFGMLLLGPAPYLLLDLNIYTCVFGLLIHGVGIRGEQIGGFSLLNKGISLAGLPKNIQTYGLVSALYMTFYALGSFIGPLLGGYLFDVIGFPWGSHLFIVYHLVFSIIMIIFNYLLSGRSEQKENEKKQSSTETIIIYGSIAKN</sequence>
<dbReference type="GO" id="GO:0022857">
    <property type="term" value="F:transmembrane transporter activity"/>
    <property type="evidence" value="ECO:0007669"/>
    <property type="project" value="InterPro"/>
</dbReference>
<evidence type="ECO:0000256" key="4">
    <source>
        <dbReference type="ARBA" id="ARBA00022692"/>
    </source>
</evidence>
<gene>
    <name evidence="10" type="ORF">Anas_13965</name>
</gene>
<dbReference type="AlphaFoldDB" id="A0A5N5T609"/>
<evidence type="ECO:0000313" key="11">
    <source>
        <dbReference type="Proteomes" id="UP000326759"/>
    </source>
</evidence>
<comment type="subcellular location">
    <subcellularLocation>
        <location evidence="1">Membrane</location>
        <topology evidence="1">Multi-pass membrane protein</topology>
    </subcellularLocation>
</comment>
<feature type="domain" description="Major facilitator superfamily (MFS) profile" evidence="9">
    <location>
        <begin position="203"/>
        <end position="422"/>
    </location>
</feature>
<feature type="transmembrane region" description="Helical" evidence="8">
    <location>
        <begin position="10"/>
        <end position="29"/>
    </location>
</feature>
<evidence type="ECO:0000256" key="2">
    <source>
        <dbReference type="ARBA" id="ARBA00006829"/>
    </source>
</evidence>
<evidence type="ECO:0000256" key="5">
    <source>
        <dbReference type="ARBA" id="ARBA00022775"/>
    </source>
</evidence>
<dbReference type="PANTHER" id="PTHR23506">
    <property type="entry name" value="GH10249P"/>
    <property type="match status" value="1"/>
</dbReference>
<comment type="caution">
    <text evidence="10">The sequence shown here is derived from an EMBL/GenBank/DDBJ whole genome shotgun (WGS) entry which is preliminary data.</text>
</comment>
<dbReference type="InterPro" id="IPR001958">
    <property type="entry name" value="Tet-R_TetA/multi-R_MdtG-like"/>
</dbReference>
<evidence type="ECO:0000256" key="1">
    <source>
        <dbReference type="ARBA" id="ARBA00004141"/>
    </source>
</evidence>
<dbReference type="InterPro" id="IPR050930">
    <property type="entry name" value="MFS_Vesicular_Transporter"/>
</dbReference>
<keyword evidence="4 8" id="KW-0812">Transmembrane</keyword>
<keyword evidence="5" id="KW-0532">Neurotransmitter transport</keyword>
<accession>A0A5N5T609</accession>
<evidence type="ECO:0000313" key="10">
    <source>
        <dbReference type="EMBL" id="KAB7502031.1"/>
    </source>
</evidence>
<evidence type="ECO:0000259" key="9">
    <source>
        <dbReference type="PROSITE" id="PS50850"/>
    </source>
</evidence>
<evidence type="ECO:0000256" key="8">
    <source>
        <dbReference type="SAM" id="Phobius"/>
    </source>
</evidence>
<name>A0A5N5T609_9CRUS</name>
<proteinExistence type="inferred from homology"/>
<feature type="transmembrane region" description="Helical" evidence="8">
    <location>
        <begin position="376"/>
        <end position="394"/>
    </location>
</feature>
<reference evidence="10 11" key="1">
    <citation type="journal article" date="2019" name="PLoS Biol.">
        <title>Sex chromosomes control vertical transmission of feminizing Wolbachia symbionts in an isopod.</title>
        <authorList>
            <person name="Becking T."/>
            <person name="Chebbi M.A."/>
            <person name="Giraud I."/>
            <person name="Moumen B."/>
            <person name="Laverre T."/>
            <person name="Caubet Y."/>
            <person name="Peccoud J."/>
            <person name="Gilbert C."/>
            <person name="Cordaux R."/>
        </authorList>
    </citation>
    <scope>NUCLEOTIDE SEQUENCE [LARGE SCALE GENOMIC DNA]</scope>
    <source>
        <strain evidence="10">ANa2</strain>
        <tissue evidence="10">Whole body excluding digestive tract and cuticle</tissue>
    </source>
</reference>
<feature type="transmembrane region" description="Helical" evidence="8">
    <location>
        <begin position="291"/>
        <end position="311"/>
    </location>
</feature>
<feature type="transmembrane region" description="Helical" evidence="8">
    <location>
        <begin position="49"/>
        <end position="71"/>
    </location>
</feature>
<dbReference type="Proteomes" id="UP000326759">
    <property type="component" value="Unassembled WGS sequence"/>
</dbReference>
<dbReference type="PROSITE" id="PS50850">
    <property type="entry name" value="MFS"/>
    <property type="match status" value="1"/>
</dbReference>
<feature type="transmembrane region" description="Helical" evidence="8">
    <location>
        <begin position="268"/>
        <end position="285"/>
    </location>
</feature>
<evidence type="ECO:0000256" key="6">
    <source>
        <dbReference type="ARBA" id="ARBA00022989"/>
    </source>
</evidence>
<feature type="transmembrane region" description="Helical" evidence="8">
    <location>
        <begin position="343"/>
        <end position="364"/>
    </location>
</feature>
<dbReference type="GO" id="GO:0016020">
    <property type="term" value="C:membrane"/>
    <property type="evidence" value="ECO:0007669"/>
    <property type="project" value="UniProtKB-SubCell"/>
</dbReference>
<organism evidence="10 11">
    <name type="scientific">Armadillidium nasatum</name>
    <dbReference type="NCBI Taxonomy" id="96803"/>
    <lineage>
        <taxon>Eukaryota</taxon>
        <taxon>Metazoa</taxon>
        <taxon>Ecdysozoa</taxon>
        <taxon>Arthropoda</taxon>
        <taxon>Crustacea</taxon>
        <taxon>Multicrustacea</taxon>
        <taxon>Malacostraca</taxon>
        <taxon>Eumalacostraca</taxon>
        <taxon>Peracarida</taxon>
        <taxon>Isopoda</taxon>
        <taxon>Oniscidea</taxon>
        <taxon>Crinocheta</taxon>
        <taxon>Armadillidiidae</taxon>
        <taxon>Armadillidium</taxon>
    </lineage>
</organism>
<dbReference type="InterPro" id="IPR011701">
    <property type="entry name" value="MFS"/>
</dbReference>
<dbReference type="EMBL" id="SEYY01008762">
    <property type="protein sequence ID" value="KAB7502031.1"/>
    <property type="molecule type" value="Genomic_DNA"/>
</dbReference>
<feature type="transmembrane region" description="Helical" evidence="8">
    <location>
        <begin position="83"/>
        <end position="104"/>
    </location>
</feature>
<dbReference type="SUPFAM" id="SSF103473">
    <property type="entry name" value="MFS general substrate transporter"/>
    <property type="match status" value="1"/>
</dbReference>
<dbReference type="Pfam" id="PF07690">
    <property type="entry name" value="MFS_1"/>
    <property type="match status" value="1"/>
</dbReference>
<feature type="transmembrane region" description="Helical" evidence="8">
    <location>
        <begin position="202"/>
        <end position="221"/>
    </location>
</feature>
<keyword evidence="6 8" id="KW-1133">Transmembrane helix</keyword>
<protein>
    <submittedName>
        <fullName evidence="10">MFS-type transporter</fullName>
    </submittedName>
</protein>
<dbReference type="PANTHER" id="PTHR23506:SF26">
    <property type="entry name" value="MFS-TYPE TRANSPORTER SLC18B1"/>
    <property type="match status" value="1"/>
</dbReference>
<keyword evidence="11" id="KW-1185">Reference proteome</keyword>
<dbReference type="Gene3D" id="1.20.1250.20">
    <property type="entry name" value="MFS general substrate transporter like domains"/>
    <property type="match status" value="2"/>
</dbReference>
<evidence type="ECO:0000256" key="3">
    <source>
        <dbReference type="ARBA" id="ARBA00022448"/>
    </source>
</evidence>
<keyword evidence="3" id="KW-0813">Transport</keyword>
<feature type="transmembrane region" description="Helical" evidence="8">
    <location>
        <begin position="241"/>
        <end position="261"/>
    </location>
</feature>
<evidence type="ECO:0000256" key="7">
    <source>
        <dbReference type="ARBA" id="ARBA00023136"/>
    </source>
</evidence>
<dbReference type="OrthoDB" id="446368at2759"/>
<dbReference type="InterPro" id="IPR020846">
    <property type="entry name" value="MFS_dom"/>
</dbReference>